<dbReference type="PROSITE" id="PS51378">
    <property type="entry name" value="INVERT_DEFENSINS"/>
    <property type="match status" value="1"/>
</dbReference>
<keyword evidence="3" id="KW-1015">Disulfide bond</keyword>
<dbReference type="AlphaFoldDB" id="I3VPE3"/>
<dbReference type="EMBL" id="JW050225">
    <property type="protein sequence ID" value="AFK82382.1"/>
    <property type="molecule type" value="mRNA"/>
</dbReference>
<feature type="signal peptide" evidence="4">
    <location>
        <begin position="1"/>
        <end position="20"/>
    </location>
</feature>
<dbReference type="GO" id="GO:0005615">
    <property type="term" value="C:extracellular space"/>
    <property type="evidence" value="ECO:0007669"/>
    <property type="project" value="TreeGrafter"/>
</dbReference>
<dbReference type="OrthoDB" id="10038290at2759"/>
<accession>I3VPE3</accession>
<name>I3VPE3_CTEFE</name>
<sequence>MKYLTVVSLALVALFATVQSIPTGDFQLVEDELLGEPVEQLVDLDQGPYDNAGIRQKRVTCDLLSVSTPIDSLNHAACAAHCLSLRRGFRGGRCENGVCNCRKKIRIRYKKFVFI</sequence>
<dbReference type="PANTHER" id="PTHR13645">
    <property type="entry name" value="DEFENSIN"/>
    <property type="match status" value="1"/>
</dbReference>
<keyword evidence="4" id="KW-0732">Signal</keyword>
<dbReference type="GO" id="GO:0042742">
    <property type="term" value="P:defense response to bacterium"/>
    <property type="evidence" value="ECO:0007669"/>
    <property type="project" value="TreeGrafter"/>
</dbReference>
<dbReference type="InterPro" id="IPR036574">
    <property type="entry name" value="Scorpion_toxin-like_sf"/>
</dbReference>
<protein>
    <submittedName>
        <fullName evidence="6">Defensin-1</fullName>
    </submittedName>
</protein>
<evidence type="ECO:0000256" key="2">
    <source>
        <dbReference type="ARBA" id="ARBA00022525"/>
    </source>
</evidence>
<feature type="domain" description="Invertebrate defensins family profile" evidence="5">
    <location>
        <begin position="58"/>
        <end position="103"/>
    </location>
</feature>
<evidence type="ECO:0000256" key="3">
    <source>
        <dbReference type="ARBA" id="ARBA00023157"/>
    </source>
</evidence>
<feature type="chain" id="PRO_5003681146" evidence="4">
    <location>
        <begin position="21"/>
        <end position="115"/>
    </location>
</feature>
<dbReference type="CDD" id="cd21806">
    <property type="entry name" value="DEFL_defensin-like"/>
    <property type="match status" value="1"/>
</dbReference>
<organism evidence="6">
    <name type="scientific">Ctenocephalides felis</name>
    <name type="common">Cat flea</name>
    <dbReference type="NCBI Taxonomy" id="7515"/>
    <lineage>
        <taxon>Eukaryota</taxon>
        <taxon>Metazoa</taxon>
        <taxon>Ecdysozoa</taxon>
        <taxon>Arthropoda</taxon>
        <taxon>Hexapoda</taxon>
        <taxon>Insecta</taxon>
        <taxon>Pterygota</taxon>
        <taxon>Neoptera</taxon>
        <taxon>Endopterygota</taxon>
        <taxon>Siphonaptera</taxon>
        <taxon>Pulicidae</taxon>
        <taxon>Archaeopsyllinae</taxon>
        <taxon>Ctenocephalides</taxon>
    </lineage>
</organism>
<dbReference type="Pfam" id="PF01097">
    <property type="entry name" value="Defensin_2"/>
    <property type="match status" value="1"/>
</dbReference>
<evidence type="ECO:0000259" key="5">
    <source>
        <dbReference type="PROSITE" id="PS51378"/>
    </source>
</evidence>
<evidence type="ECO:0000256" key="4">
    <source>
        <dbReference type="SAM" id="SignalP"/>
    </source>
</evidence>
<dbReference type="InterPro" id="IPR001542">
    <property type="entry name" value="Defensin_invertebrate/fungal"/>
</dbReference>
<keyword evidence="2" id="KW-0964">Secreted</keyword>
<dbReference type="SUPFAM" id="SSF57095">
    <property type="entry name" value="Scorpion toxin-like"/>
    <property type="match status" value="1"/>
</dbReference>
<comment type="subcellular location">
    <subcellularLocation>
        <location evidence="1">Secreted</location>
    </subcellularLocation>
</comment>
<dbReference type="PANTHER" id="PTHR13645:SF0">
    <property type="entry name" value="DEFENSIN"/>
    <property type="match status" value="1"/>
</dbReference>
<evidence type="ECO:0000256" key="1">
    <source>
        <dbReference type="ARBA" id="ARBA00004613"/>
    </source>
</evidence>
<proteinExistence type="evidence at transcript level"/>
<dbReference type="Gene3D" id="3.30.30.10">
    <property type="entry name" value="Knottin, scorpion toxin-like"/>
    <property type="match status" value="1"/>
</dbReference>
<dbReference type="GO" id="GO:0006959">
    <property type="term" value="P:humoral immune response"/>
    <property type="evidence" value="ECO:0007669"/>
    <property type="project" value="TreeGrafter"/>
</dbReference>
<evidence type="ECO:0000313" key="6">
    <source>
        <dbReference type="EMBL" id="AFK82382.1"/>
    </source>
</evidence>
<reference evidence="6" key="1">
    <citation type="journal article" date="2012" name="PLoS ONE">
        <title>An Insight into the Sialotranscriptome of the Cat Flea, Ctenocephalides felis.</title>
        <authorList>
            <person name="Ribeiro J.M.C."/>
            <person name="Assumpcao T.C.F."/>
            <person name="Ma D."/>
            <person name="Alvarenga P.H."/>
            <person name="Pham V.M."/>
            <person name="Andersen J.F."/>
            <person name="Francischetti I.M.B."/>
            <person name="Macaluso K.R."/>
        </authorList>
    </citation>
    <scope>NUCLEOTIDE SEQUENCE</scope>
    <source>
        <tissue evidence="6">Salivary gland</tissue>
    </source>
</reference>